<feature type="domain" description="LysM" evidence="5">
    <location>
        <begin position="156"/>
        <end position="207"/>
    </location>
</feature>
<feature type="compositionally biased region" description="Low complexity" evidence="3">
    <location>
        <begin position="115"/>
        <end position="127"/>
    </location>
</feature>
<dbReference type="OrthoDB" id="5985073at2759"/>
<keyword evidence="2" id="KW-0843">Virulence</keyword>
<sequence>MKFTVAAATLALVSAVSAKCLNEYTVKATDDCESLSIVLGVENGKFNCTQQPGDVICLDKPAVEKRDWFYKTKGLRGKKLALAKKKIASAKKHKKTTKKAAKKTTKKVAKKTTKKASTGKSSSGKASQSRPGDNWSSTPANAPSNAVRHIISTCTKYATVKSSDSWCEPFAQRNGITAAQLYSWNAGLHSSGKHVCDNLDDGRAYCVGVKN</sequence>
<organism evidence="6 7">
    <name type="scientific">Choanephora cucurbitarum</name>
    <dbReference type="NCBI Taxonomy" id="101091"/>
    <lineage>
        <taxon>Eukaryota</taxon>
        <taxon>Fungi</taxon>
        <taxon>Fungi incertae sedis</taxon>
        <taxon>Mucoromycota</taxon>
        <taxon>Mucoromycotina</taxon>
        <taxon>Mucoromycetes</taxon>
        <taxon>Mucorales</taxon>
        <taxon>Mucorineae</taxon>
        <taxon>Choanephoraceae</taxon>
        <taxon>Choanephoroideae</taxon>
        <taxon>Choanephora</taxon>
    </lineage>
</organism>
<protein>
    <recommendedName>
        <fullName evidence="5">LysM domain-containing protein</fullName>
    </recommendedName>
</protein>
<dbReference type="InterPro" id="IPR036779">
    <property type="entry name" value="LysM_dom_sf"/>
</dbReference>
<evidence type="ECO:0000313" key="6">
    <source>
        <dbReference type="EMBL" id="OBZ89774.1"/>
    </source>
</evidence>
<dbReference type="PANTHER" id="PTHR34997">
    <property type="entry name" value="AM15"/>
    <property type="match status" value="1"/>
</dbReference>
<evidence type="ECO:0000256" key="1">
    <source>
        <dbReference type="ARBA" id="ARBA00022669"/>
    </source>
</evidence>
<reference evidence="6 7" key="1">
    <citation type="submission" date="2016-03" db="EMBL/GenBank/DDBJ databases">
        <title>Choanephora cucurbitarum.</title>
        <authorList>
            <person name="Min B."/>
            <person name="Park H."/>
            <person name="Park J.-H."/>
            <person name="Shin H.-D."/>
            <person name="Choi I.-G."/>
        </authorList>
    </citation>
    <scope>NUCLEOTIDE SEQUENCE [LARGE SCALE GENOMIC DNA]</scope>
    <source>
        <strain evidence="6 7">KUS-F28377</strain>
    </source>
</reference>
<keyword evidence="1" id="KW-0147">Chitin-binding</keyword>
<name>A0A1C7NR99_9FUNG</name>
<dbReference type="Gene3D" id="3.10.350.10">
    <property type="entry name" value="LysM domain"/>
    <property type="match status" value="1"/>
</dbReference>
<accession>A0A1C7NR99</accession>
<comment type="caution">
    <text evidence="6">The sequence shown here is derived from an EMBL/GenBank/DDBJ whole genome shotgun (WGS) entry which is preliminary data.</text>
</comment>
<dbReference type="InterPro" id="IPR052210">
    <property type="entry name" value="LysM1-like"/>
</dbReference>
<feature type="compositionally biased region" description="Basic residues" evidence="3">
    <location>
        <begin position="86"/>
        <end position="114"/>
    </location>
</feature>
<dbReference type="PROSITE" id="PS51782">
    <property type="entry name" value="LYSM"/>
    <property type="match status" value="1"/>
</dbReference>
<feature type="signal peptide" evidence="4">
    <location>
        <begin position="1"/>
        <end position="18"/>
    </location>
</feature>
<feature type="chain" id="PRO_5008889854" description="LysM domain-containing protein" evidence="4">
    <location>
        <begin position="19"/>
        <end position="211"/>
    </location>
</feature>
<dbReference type="InterPro" id="IPR018392">
    <property type="entry name" value="LysM"/>
</dbReference>
<proteinExistence type="predicted"/>
<evidence type="ECO:0000256" key="3">
    <source>
        <dbReference type="SAM" id="MobiDB-lite"/>
    </source>
</evidence>
<evidence type="ECO:0000256" key="4">
    <source>
        <dbReference type="SAM" id="SignalP"/>
    </source>
</evidence>
<feature type="compositionally biased region" description="Polar residues" evidence="3">
    <location>
        <begin position="128"/>
        <end position="142"/>
    </location>
</feature>
<dbReference type="EMBL" id="LUGH01000079">
    <property type="protein sequence ID" value="OBZ89774.1"/>
    <property type="molecule type" value="Genomic_DNA"/>
</dbReference>
<evidence type="ECO:0000259" key="5">
    <source>
        <dbReference type="PROSITE" id="PS51782"/>
    </source>
</evidence>
<dbReference type="InParanoid" id="A0A1C7NR99"/>
<dbReference type="Proteomes" id="UP000093000">
    <property type="component" value="Unassembled WGS sequence"/>
</dbReference>
<dbReference type="STRING" id="101091.A0A1C7NR99"/>
<keyword evidence="7" id="KW-1185">Reference proteome</keyword>
<evidence type="ECO:0000256" key="2">
    <source>
        <dbReference type="ARBA" id="ARBA00023026"/>
    </source>
</evidence>
<keyword evidence="4" id="KW-0732">Signal</keyword>
<gene>
    <name evidence="6" type="ORF">A0J61_02176</name>
</gene>
<dbReference type="AlphaFoldDB" id="A0A1C7NR99"/>
<evidence type="ECO:0000313" key="7">
    <source>
        <dbReference type="Proteomes" id="UP000093000"/>
    </source>
</evidence>
<dbReference type="PANTHER" id="PTHR34997:SF23">
    <property type="entry name" value="LYSM DOMAIN-CONTAINING PROTEIN"/>
    <property type="match status" value="1"/>
</dbReference>
<dbReference type="GO" id="GO:0008061">
    <property type="term" value="F:chitin binding"/>
    <property type="evidence" value="ECO:0007669"/>
    <property type="project" value="UniProtKB-KW"/>
</dbReference>
<feature type="region of interest" description="Disordered" evidence="3">
    <location>
        <begin position="86"/>
        <end position="142"/>
    </location>
</feature>